<organism evidence="1 2">
    <name type="scientific">Dipteronia dyeriana</name>
    <dbReference type="NCBI Taxonomy" id="168575"/>
    <lineage>
        <taxon>Eukaryota</taxon>
        <taxon>Viridiplantae</taxon>
        <taxon>Streptophyta</taxon>
        <taxon>Embryophyta</taxon>
        <taxon>Tracheophyta</taxon>
        <taxon>Spermatophyta</taxon>
        <taxon>Magnoliopsida</taxon>
        <taxon>eudicotyledons</taxon>
        <taxon>Gunneridae</taxon>
        <taxon>Pentapetalae</taxon>
        <taxon>rosids</taxon>
        <taxon>malvids</taxon>
        <taxon>Sapindales</taxon>
        <taxon>Sapindaceae</taxon>
        <taxon>Hippocastanoideae</taxon>
        <taxon>Acereae</taxon>
        <taxon>Dipteronia</taxon>
    </lineage>
</organism>
<protein>
    <submittedName>
        <fullName evidence="1">Uncharacterized protein</fullName>
    </submittedName>
</protein>
<dbReference type="Proteomes" id="UP001280121">
    <property type="component" value="Unassembled WGS sequence"/>
</dbReference>
<reference evidence="1" key="1">
    <citation type="journal article" date="2023" name="Plant J.">
        <title>Genome sequences and population genomics provide insights into the demographic history, inbreeding, and mutation load of two 'living fossil' tree species of Dipteronia.</title>
        <authorList>
            <person name="Feng Y."/>
            <person name="Comes H.P."/>
            <person name="Chen J."/>
            <person name="Zhu S."/>
            <person name="Lu R."/>
            <person name="Zhang X."/>
            <person name="Li P."/>
            <person name="Qiu J."/>
            <person name="Olsen K.M."/>
            <person name="Qiu Y."/>
        </authorList>
    </citation>
    <scope>NUCLEOTIDE SEQUENCE</scope>
    <source>
        <strain evidence="1">KIB01</strain>
    </source>
</reference>
<dbReference type="PANTHER" id="PTHR32487:SF31">
    <property type="entry name" value="NAD-DEPENDENT EPIMERASE_DEHYDRATASE DOMAIN-CONTAINING PROTEIN"/>
    <property type="match status" value="1"/>
</dbReference>
<sequence>MMKHKGPVWDEILGEKSLIPNKLQEIGAWWFVDMVFGRESSLHTMNKSKEHGFVGFRNSKTSFESWIDKMTAYKIVP</sequence>
<keyword evidence="2" id="KW-1185">Reference proteome</keyword>
<accession>A0AAD9XSE1</accession>
<dbReference type="EMBL" id="JANJYI010000001">
    <property type="protein sequence ID" value="KAK2664924.1"/>
    <property type="molecule type" value="Genomic_DNA"/>
</dbReference>
<name>A0AAD9XSE1_9ROSI</name>
<evidence type="ECO:0000313" key="2">
    <source>
        <dbReference type="Proteomes" id="UP001280121"/>
    </source>
</evidence>
<dbReference type="Gene3D" id="3.40.50.720">
    <property type="entry name" value="NAD(P)-binding Rossmann-like Domain"/>
    <property type="match status" value="1"/>
</dbReference>
<dbReference type="AlphaFoldDB" id="A0AAD9XSE1"/>
<comment type="caution">
    <text evidence="1">The sequence shown here is derived from an EMBL/GenBank/DDBJ whole genome shotgun (WGS) entry which is preliminary data.</text>
</comment>
<proteinExistence type="predicted"/>
<evidence type="ECO:0000313" key="1">
    <source>
        <dbReference type="EMBL" id="KAK2664924.1"/>
    </source>
</evidence>
<dbReference type="PANTHER" id="PTHR32487">
    <property type="entry name" value="3-OXO-DELTA(4,5)-STEROID 5-BETA-REDUCTASE"/>
    <property type="match status" value="1"/>
</dbReference>
<gene>
    <name evidence="1" type="ORF">Ddye_003498</name>
</gene>